<accession>A0A0G4HNH9</accession>
<gene>
    <name evidence="1" type="ORF">Cvel_7625</name>
</gene>
<evidence type="ECO:0000313" key="1">
    <source>
        <dbReference type="EMBL" id="CEM45731.1"/>
    </source>
</evidence>
<proteinExistence type="predicted"/>
<dbReference type="AlphaFoldDB" id="A0A0G4HNH9"/>
<name>A0A0G4HNH9_9ALVE</name>
<sequence>MPCWLEAGVDSGGGSLAAVQTVGHSGHKRGVEAVASHSCSSGRSALSFRTWGTCCLLPNTRTAGAIDNTRSLGTYRAYCQVEHSWVSDIAAVAVEGVAAVASTAAVG</sequence>
<protein>
    <submittedName>
        <fullName evidence="1">Uncharacterized protein</fullName>
    </submittedName>
</protein>
<dbReference type="EMBL" id="CDMZ01003260">
    <property type="protein sequence ID" value="CEM45731.1"/>
    <property type="molecule type" value="Genomic_DNA"/>
</dbReference>
<organism evidence="1">
    <name type="scientific">Chromera velia CCMP2878</name>
    <dbReference type="NCBI Taxonomy" id="1169474"/>
    <lineage>
        <taxon>Eukaryota</taxon>
        <taxon>Sar</taxon>
        <taxon>Alveolata</taxon>
        <taxon>Colpodellida</taxon>
        <taxon>Chromeraceae</taxon>
        <taxon>Chromera</taxon>
    </lineage>
</organism>
<reference evidence="1" key="1">
    <citation type="submission" date="2014-11" db="EMBL/GenBank/DDBJ databases">
        <authorList>
            <person name="Otto D Thomas"/>
            <person name="Naeem Raeece"/>
        </authorList>
    </citation>
    <scope>NUCLEOTIDE SEQUENCE</scope>
</reference>
<dbReference type="VEuPathDB" id="CryptoDB:Cvel_7625"/>